<dbReference type="SUPFAM" id="SSF48371">
    <property type="entry name" value="ARM repeat"/>
    <property type="match status" value="1"/>
</dbReference>
<dbReference type="Gene3D" id="1.25.10.10">
    <property type="entry name" value="Leucine-rich Repeat Variant"/>
    <property type="match status" value="1"/>
</dbReference>
<keyword evidence="1" id="KW-0732">Signal</keyword>
<reference evidence="2 3" key="1">
    <citation type="submission" date="2022-07" db="EMBL/GenBank/DDBJ databases">
        <title>Methylomonas rivi sp. nov., Methylomonas rosea sp. nov., Methylomonas aureus sp. nov. and Methylomonas subterranea sp. nov., four novel methanotrophs isolated from a freshwater creek and the deep terrestrial subsurface.</title>
        <authorList>
            <person name="Abin C."/>
            <person name="Sankaranarayanan K."/>
            <person name="Garner C."/>
            <person name="Sindelar R."/>
            <person name="Kotary K."/>
            <person name="Garner R."/>
            <person name="Barclay S."/>
            <person name="Lawson P."/>
            <person name="Krumholz L."/>
        </authorList>
    </citation>
    <scope>NUCLEOTIDE SEQUENCE [LARGE SCALE GENOMIC DNA]</scope>
    <source>
        <strain evidence="2 3">SURF-2</strain>
    </source>
</reference>
<protein>
    <recommendedName>
        <fullName evidence="4">HEAT repeat domain-containing protein</fullName>
    </recommendedName>
</protein>
<comment type="caution">
    <text evidence="2">The sequence shown here is derived from an EMBL/GenBank/DDBJ whole genome shotgun (WGS) entry which is preliminary data.</text>
</comment>
<dbReference type="InterPro" id="IPR011989">
    <property type="entry name" value="ARM-like"/>
</dbReference>
<evidence type="ECO:0008006" key="4">
    <source>
        <dbReference type="Google" id="ProtNLM"/>
    </source>
</evidence>
<accession>A0ABT1TES1</accession>
<proteinExistence type="predicted"/>
<keyword evidence="3" id="KW-1185">Reference proteome</keyword>
<feature type="signal peptide" evidence="1">
    <location>
        <begin position="1"/>
        <end position="20"/>
    </location>
</feature>
<evidence type="ECO:0000313" key="3">
    <source>
        <dbReference type="Proteomes" id="UP001524499"/>
    </source>
</evidence>
<dbReference type="EMBL" id="JANIBJ010000011">
    <property type="protein sequence ID" value="MCQ8103963.1"/>
    <property type="molecule type" value="Genomic_DNA"/>
</dbReference>
<feature type="chain" id="PRO_5046074388" description="HEAT repeat domain-containing protein" evidence="1">
    <location>
        <begin position="21"/>
        <end position="252"/>
    </location>
</feature>
<dbReference type="Proteomes" id="UP001524499">
    <property type="component" value="Unassembled WGS sequence"/>
</dbReference>
<dbReference type="RefSeq" id="WP_256601714.1">
    <property type="nucleotide sequence ID" value="NZ_JANIBJ010000011.1"/>
</dbReference>
<evidence type="ECO:0000256" key="1">
    <source>
        <dbReference type="SAM" id="SignalP"/>
    </source>
</evidence>
<organism evidence="2 3">
    <name type="scientific">Methylomonas subterranea</name>
    <dbReference type="NCBI Taxonomy" id="2952225"/>
    <lineage>
        <taxon>Bacteria</taxon>
        <taxon>Pseudomonadati</taxon>
        <taxon>Pseudomonadota</taxon>
        <taxon>Gammaproteobacteria</taxon>
        <taxon>Methylococcales</taxon>
        <taxon>Methylococcaceae</taxon>
        <taxon>Methylomonas</taxon>
    </lineage>
</organism>
<dbReference type="InterPro" id="IPR016024">
    <property type="entry name" value="ARM-type_fold"/>
</dbReference>
<name>A0ABT1TES1_9GAMM</name>
<evidence type="ECO:0000313" key="2">
    <source>
        <dbReference type="EMBL" id="MCQ8103963.1"/>
    </source>
</evidence>
<sequence>MRPALTLAFLAGLLPQTMQAEEAPNVTVRLDPEARIWQLQAHSAPLSSILDELQRASGMTVHYSVLPRAPVTATCAGENLPGLLKCLLGESAGLVFGRADKTEPREVWILGSSAAGPVSECAAPAPVVPQAQSEPDAADLRDEVRNADPRRRAEALYAMAASDDDDAEASLRAGMSDASALVRGQAIGGWVRRYGAEAAEGELQQALADEDAAVRLQAIELTVNQAILNRGLLDSDATVRQLARAKLEETLH</sequence>
<gene>
    <name evidence="2" type="ORF">NP590_07595</name>
</gene>